<keyword evidence="4" id="KW-0413">Isomerase</keyword>
<dbReference type="SUPFAM" id="SSF51182">
    <property type="entry name" value="RmlC-like cupins"/>
    <property type="match status" value="1"/>
</dbReference>
<dbReference type="GO" id="GO:0016853">
    <property type="term" value="F:isomerase activity"/>
    <property type="evidence" value="ECO:0007669"/>
    <property type="project" value="UniProtKB-KW"/>
</dbReference>
<keyword evidence="5" id="KW-1185">Reference proteome</keyword>
<feature type="domain" description="Cupin type-2" evidence="3">
    <location>
        <begin position="47"/>
        <end position="114"/>
    </location>
</feature>
<dbReference type="STRING" id="568860.SAMN05421811_101703"/>
<accession>A0A1I0A8N4</accession>
<dbReference type="InterPro" id="IPR011051">
    <property type="entry name" value="RmlC_Cupin_sf"/>
</dbReference>
<reference evidence="4 5" key="1">
    <citation type="submission" date="2016-10" db="EMBL/GenBank/DDBJ databases">
        <authorList>
            <person name="de Groot N.N."/>
        </authorList>
    </citation>
    <scope>NUCLEOTIDE SEQUENCE [LARGE SCALE GENOMIC DNA]</scope>
    <source>
        <strain evidence="4 5">CGMCC 4.5598</strain>
    </source>
</reference>
<evidence type="ECO:0000313" key="4">
    <source>
        <dbReference type="EMBL" id="SES90509.1"/>
    </source>
</evidence>
<dbReference type="InterPro" id="IPR013096">
    <property type="entry name" value="Cupin_2"/>
</dbReference>
<dbReference type="OrthoDB" id="9090296at2"/>
<gene>
    <name evidence="4" type="ORF">SAMN05421811_101703</name>
</gene>
<name>A0A1I0A8N4_9ACTN</name>
<dbReference type="RefSeq" id="WP_091076686.1">
    <property type="nucleotide sequence ID" value="NZ_FOHX01000001.1"/>
</dbReference>
<evidence type="ECO:0000256" key="1">
    <source>
        <dbReference type="ARBA" id="ARBA00022723"/>
    </source>
</evidence>
<dbReference type="InterPro" id="IPR014710">
    <property type="entry name" value="RmlC-like_jellyroll"/>
</dbReference>
<proteinExistence type="predicted"/>
<dbReference type="PANTHER" id="PTHR35848:SF9">
    <property type="entry name" value="SLL1358 PROTEIN"/>
    <property type="match status" value="1"/>
</dbReference>
<dbReference type="Gene3D" id="2.60.120.10">
    <property type="entry name" value="Jelly Rolls"/>
    <property type="match status" value="1"/>
</dbReference>
<protein>
    <submittedName>
        <fullName evidence="4">Mannose-6-phosphate isomerase, cupin superfamily</fullName>
    </submittedName>
</protein>
<dbReference type="PANTHER" id="PTHR35848">
    <property type="entry name" value="OXALATE-BINDING PROTEIN"/>
    <property type="match status" value="1"/>
</dbReference>
<dbReference type="EMBL" id="FOHX01000001">
    <property type="protein sequence ID" value="SES90509.1"/>
    <property type="molecule type" value="Genomic_DNA"/>
</dbReference>
<dbReference type="Pfam" id="PF07883">
    <property type="entry name" value="Cupin_2"/>
    <property type="match status" value="1"/>
</dbReference>
<dbReference type="InterPro" id="IPR051610">
    <property type="entry name" value="GPI/OXD"/>
</dbReference>
<sequence>MTAASAASAGETPPTPVSVAGAPHYTWGGGCDGWRLVDTPGLSVIEERMPPGAAEEWHLHAGARQFFYVLDGQATMRTRQGETIVPAGSGIGIAPGVPHQMANDSGRDLRFLVVSAPTTRGDRIPYREEPS</sequence>
<evidence type="ECO:0000313" key="5">
    <source>
        <dbReference type="Proteomes" id="UP000199361"/>
    </source>
</evidence>
<feature type="region of interest" description="Disordered" evidence="2">
    <location>
        <begin position="1"/>
        <end position="21"/>
    </location>
</feature>
<dbReference type="GO" id="GO:0046872">
    <property type="term" value="F:metal ion binding"/>
    <property type="evidence" value="ECO:0007669"/>
    <property type="project" value="UniProtKB-KW"/>
</dbReference>
<evidence type="ECO:0000259" key="3">
    <source>
        <dbReference type="Pfam" id="PF07883"/>
    </source>
</evidence>
<dbReference type="Proteomes" id="UP000199361">
    <property type="component" value="Unassembled WGS sequence"/>
</dbReference>
<organism evidence="4 5">
    <name type="scientific">Nonomuraea wenchangensis</name>
    <dbReference type="NCBI Taxonomy" id="568860"/>
    <lineage>
        <taxon>Bacteria</taxon>
        <taxon>Bacillati</taxon>
        <taxon>Actinomycetota</taxon>
        <taxon>Actinomycetes</taxon>
        <taxon>Streptosporangiales</taxon>
        <taxon>Streptosporangiaceae</taxon>
        <taxon>Nonomuraea</taxon>
    </lineage>
</organism>
<keyword evidence="1" id="KW-0479">Metal-binding</keyword>
<evidence type="ECO:0000256" key="2">
    <source>
        <dbReference type="SAM" id="MobiDB-lite"/>
    </source>
</evidence>
<dbReference type="AlphaFoldDB" id="A0A1I0A8N4"/>